<dbReference type="FunFam" id="3.80.10.10:FF:002357">
    <property type="entry name" value="Podocan-like protein 1"/>
    <property type="match status" value="1"/>
</dbReference>
<reference evidence="4" key="2">
    <citation type="submission" date="2025-08" db="UniProtKB">
        <authorList>
            <consortium name="Ensembl"/>
        </authorList>
    </citation>
    <scope>IDENTIFICATION</scope>
</reference>
<evidence type="ECO:0000313" key="4">
    <source>
        <dbReference type="Ensembl" id="ENSBIXP00000043217.1"/>
    </source>
</evidence>
<proteinExistence type="predicted"/>
<dbReference type="InterPro" id="IPR003591">
    <property type="entry name" value="Leu-rich_rpt_typical-subtyp"/>
</dbReference>
<dbReference type="Proteomes" id="UP000314981">
    <property type="component" value="Chromosome 7"/>
</dbReference>
<keyword evidence="5" id="KW-1185">Reference proteome</keyword>
<organism evidence="4 5">
    <name type="scientific">Bos indicus x Bos taurus</name>
    <name type="common">Hybrid cattle</name>
    <dbReference type="NCBI Taxonomy" id="30522"/>
    <lineage>
        <taxon>Eukaryota</taxon>
        <taxon>Metazoa</taxon>
        <taxon>Chordata</taxon>
        <taxon>Craniata</taxon>
        <taxon>Vertebrata</taxon>
        <taxon>Euteleostomi</taxon>
        <taxon>Mammalia</taxon>
        <taxon>Eutheria</taxon>
        <taxon>Laurasiatheria</taxon>
        <taxon>Artiodactyla</taxon>
        <taxon>Ruminantia</taxon>
        <taxon>Pecora</taxon>
        <taxon>Bovidae</taxon>
        <taxon>Bovinae</taxon>
        <taxon>Bos</taxon>
    </lineage>
</organism>
<dbReference type="Pfam" id="PF13855">
    <property type="entry name" value="LRR_8"/>
    <property type="match status" value="7"/>
</dbReference>
<reference evidence="4" key="3">
    <citation type="submission" date="2025-09" db="UniProtKB">
        <authorList>
            <consortium name="Ensembl"/>
        </authorList>
    </citation>
    <scope>IDENTIFICATION</scope>
</reference>
<dbReference type="Gene3D" id="3.80.10.10">
    <property type="entry name" value="Ribonuclease Inhibitor"/>
    <property type="match status" value="3"/>
</dbReference>
<dbReference type="InterPro" id="IPR032675">
    <property type="entry name" value="LRR_dom_sf"/>
</dbReference>
<name>A0A4W2F2E7_BOBOX</name>
<dbReference type="InterPro" id="IPR001611">
    <property type="entry name" value="Leu-rich_rpt"/>
</dbReference>
<dbReference type="SMART" id="SM00369">
    <property type="entry name" value="LRR_TYP"/>
    <property type="match status" value="15"/>
</dbReference>
<dbReference type="Ensembl" id="ENSBIXT00000052029.1">
    <property type="protein sequence ID" value="ENSBIXP00000043217.1"/>
    <property type="gene ID" value="ENSBIXG00000005723.1"/>
</dbReference>
<dbReference type="GO" id="GO:0005615">
    <property type="term" value="C:extracellular space"/>
    <property type="evidence" value="ECO:0007669"/>
    <property type="project" value="TreeGrafter"/>
</dbReference>
<evidence type="ECO:0000313" key="5">
    <source>
        <dbReference type="Proteomes" id="UP000314981"/>
    </source>
</evidence>
<evidence type="ECO:0000256" key="3">
    <source>
        <dbReference type="SAM" id="MobiDB-lite"/>
    </source>
</evidence>
<keyword evidence="2" id="KW-0677">Repeat</keyword>
<dbReference type="OMA" id="HLGRNCI"/>
<dbReference type="AlphaFoldDB" id="A0A4W2F2E7"/>
<accession>A0A4W2F2E7</accession>
<protein>
    <submittedName>
        <fullName evidence="4">Uncharacterized protein</fullName>
    </submittedName>
</protein>
<sequence>MAGASILVISSWLRRPWPFGYRGSLAASESSWQRGGGAQMAGLTGSAPGWCLDRQAESGPALALAPSPGSLGTLLCPEVSSTLLPPPLLLRSAQIPDRANLSFPPSIPRSCGPAQAGRGYASGAGVVGGGGWDQGDGLAGPHHPIRRLPALRRAGKGWASSPEPLGERAGGGRREVCVRWGAVAATAQPPEVTAWFPLRNSGQQFGRDGRARLAMVRWGRGGSEGGACPPAAHPPPGGDASVAMVTRCPVWGHPDLSLNSQRLSLLLLLLLLPGPQPALGMEDDASFPHLGESSQPPPRACPPRCSCPRPDTVDCDGLDLRVFPDNITRAAQHLSLQNNQLQELPYNELSRLSGLRTLNLHNNLISSEGLPDEAFESLTQLQHIYVAHNKLSVAPQFLPRSLRVADLAANEVTEIFPLTFGEKPALRSVYLHNNQLSNAGLPPDAFRGSEAVATLSLSSNQLSYVPPSLPPSLERLHLQNNLISKVPRGALSRQTHLRELYLQHNQLTDSGLDATTFSKLHRLEYLDLSHNQLAAVPAGLPRTLAVLHLGRNRIRWVEAARLGGLRGLRYLLLQHNQLGATGLPAGALRPLRGLHTLHLYGNRLDRVPQALPRRLRALVLPHNRVAALGARDLTSTPRLAELNLAYNCLASARVHLRAFRRLRALRSLDLAGNQLTQLPSGLPAGLHTLRLQRNQLRTLEPEPLAGLHQLQELSLAHNRLRVGGIGPGTWHELQALQVLDLSHNELSFVPPDLPEALEELHLQGNRIGHVGPEAFLSTPRLRALFLRANRLHMTSIAPEAFLGLLHLRVVDTTGNPEPVLVRLPPTAPRQPRAAGP</sequence>
<dbReference type="InterPro" id="IPR050333">
    <property type="entry name" value="SLRP"/>
</dbReference>
<dbReference type="PRINTS" id="PR00019">
    <property type="entry name" value="LEURICHRPT"/>
</dbReference>
<feature type="region of interest" description="Disordered" evidence="3">
    <location>
        <begin position="816"/>
        <end position="836"/>
    </location>
</feature>
<dbReference type="STRING" id="30522.A0A4W2F2E7"/>
<dbReference type="SMART" id="SM00365">
    <property type="entry name" value="LRR_SD22"/>
    <property type="match status" value="7"/>
</dbReference>
<reference evidence="4 5" key="1">
    <citation type="submission" date="2018-11" db="EMBL/GenBank/DDBJ databases">
        <title>Haplotype-resolved cattle genomes.</title>
        <authorList>
            <person name="Low W.Y."/>
            <person name="Tearle R."/>
            <person name="Bickhart D.M."/>
            <person name="Rosen B.D."/>
            <person name="Koren S."/>
            <person name="Rhie A."/>
            <person name="Hiendleder S."/>
            <person name="Phillippy A.M."/>
            <person name="Smith T.P.L."/>
            <person name="Williams J.L."/>
        </authorList>
    </citation>
    <scope>NUCLEOTIDE SEQUENCE [LARGE SCALE GENOMIC DNA]</scope>
</reference>
<evidence type="ECO:0000256" key="1">
    <source>
        <dbReference type="ARBA" id="ARBA00022614"/>
    </source>
</evidence>
<dbReference type="SMART" id="SM00364">
    <property type="entry name" value="LRR_BAC"/>
    <property type="match status" value="9"/>
</dbReference>
<dbReference type="PANTHER" id="PTHR45712">
    <property type="entry name" value="AGAP008170-PA"/>
    <property type="match status" value="1"/>
</dbReference>
<keyword evidence="1" id="KW-0433">Leucine-rich repeat</keyword>
<dbReference type="SUPFAM" id="SSF52058">
    <property type="entry name" value="L domain-like"/>
    <property type="match status" value="2"/>
</dbReference>
<dbReference type="PANTHER" id="PTHR45712:SF5">
    <property type="entry name" value="PODOCAN-LIKE PROTEIN 1"/>
    <property type="match status" value="1"/>
</dbReference>
<feature type="region of interest" description="Disordered" evidence="3">
    <location>
        <begin position="282"/>
        <end position="302"/>
    </location>
</feature>
<evidence type="ECO:0000256" key="2">
    <source>
        <dbReference type="ARBA" id="ARBA00022737"/>
    </source>
</evidence>
<dbReference type="PROSITE" id="PS51450">
    <property type="entry name" value="LRR"/>
    <property type="match status" value="2"/>
</dbReference>